<sequence>MGTVCLQAASLAGIICGAIVGGLILASAFVFVLYRTGIFNRKDENKMFYVNRKGSIEMEDTIDGESCKKECPKSPPNDQSMTQKSIELSGHSIYKETSEQSNPTKLYELGITISKSHDNNFKVESVEKTDSQFLPGDTLFHLALDLKQLPLEKAASLLELLAPFKVSVEALRVKQTEISVEAEVEHDPIDETADEIEEQKTMETSDSEHKPEGTDQTEEMDDESKIRQEENPIERRPKQVEEELQKAEETGESELPEVSPPPPASSPPASPISGRSNRDSQASESGRSGSDEESRRQATKIPTPKMSNRSLSRPTINRSPDNTSSGNVNTMYQDMITGCHKSSDVLVVSSEETDEFGLTTTQYNTLENNRRRLERERQQLRDLGILS</sequence>
<keyword evidence="2" id="KW-0812">Transmembrane</keyword>
<evidence type="ECO:0000313" key="5">
    <source>
        <dbReference type="Proteomes" id="UP000659654"/>
    </source>
</evidence>
<reference evidence="6" key="1">
    <citation type="submission" date="2016-11" db="UniProtKB">
        <authorList>
            <consortium name="WormBaseParasite"/>
        </authorList>
    </citation>
    <scope>IDENTIFICATION</scope>
</reference>
<feature type="region of interest" description="Disordered" evidence="1">
    <location>
        <begin position="182"/>
        <end position="329"/>
    </location>
</feature>
<feature type="compositionally biased region" description="Basic and acidic residues" evidence="1">
    <location>
        <begin position="198"/>
        <end position="213"/>
    </location>
</feature>
<gene>
    <name evidence="3" type="ORF">BXYJ_LOCUS11910</name>
</gene>
<dbReference type="WBParaSite" id="BXY_0353200.1">
    <property type="protein sequence ID" value="BXY_0353200.1"/>
    <property type="gene ID" value="BXY_0353200"/>
</dbReference>
<evidence type="ECO:0000256" key="2">
    <source>
        <dbReference type="SAM" id="Phobius"/>
    </source>
</evidence>
<keyword evidence="5" id="KW-1185">Reference proteome</keyword>
<dbReference type="Proteomes" id="UP000659654">
    <property type="component" value="Unassembled WGS sequence"/>
</dbReference>
<dbReference type="EMBL" id="CAJFDI010000005">
    <property type="protein sequence ID" value="CAD5231814.1"/>
    <property type="molecule type" value="Genomic_DNA"/>
</dbReference>
<accession>A0A1I7RS28</accession>
<feature type="compositionally biased region" description="Polar residues" evidence="1">
    <location>
        <begin position="273"/>
        <end position="282"/>
    </location>
</feature>
<dbReference type="OrthoDB" id="5842960at2759"/>
<reference evidence="3" key="2">
    <citation type="submission" date="2020-09" db="EMBL/GenBank/DDBJ databases">
        <authorList>
            <person name="Kikuchi T."/>
        </authorList>
    </citation>
    <scope>NUCLEOTIDE SEQUENCE</scope>
    <source>
        <strain evidence="3">Ka4C1</strain>
    </source>
</reference>
<feature type="compositionally biased region" description="Basic and acidic residues" evidence="1">
    <location>
        <begin position="223"/>
        <end position="249"/>
    </location>
</feature>
<evidence type="ECO:0000313" key="6">
    <source>
        <dbReference type="WBParaSite" id="BXY_0353200.1"/>
    </source>
</evidence>
<dbReference type="Proteomes" id="UP000582659">
    <property type="component" value="Unassembled WGS sequence"/>
</dbReference>
<evidence type="ECO:0000256" key="1">
    <source>
        <dbReference type="SAM" id="MobiDB-lite"/>
    </source>
</evidence>
<dbReference type="Proteomes" id="UP000095284">
    <property type="component" value="Unplaced"/>
</dbReference>
<feature type="compositionally biased region" description="Polar residues" evidence="1">
    <location>
        <begin position="305"/>
        <end position="329"/>
    </location>
</feature>
<dbReference type="AlphaFoldDB" id="A0A1I7RS28"/>
<feature type="transmembrane region" description="Helical" evidence="2">
    <location>
        <begin position="12"/>
        <end position="34"/>
    </location>
</feature>
<evidence type="ECO:0000313" key="3">
    <source>
        <dbReference type="EMBL" id="CAD5231814.1"/>
    </source>
</evidence>
<feature type="compositionally biased region" description="Pro residues" evidence="1">
    <location>
        <begin position="258"/>
        <end position="270"/>
    </location>
</feature>
<proteinExistence type="predicted"/>
<protein>
    <submittedName>
        <fullName evidence="3">(pine wood nematode) hypothetical protein</fullName>
    </submittedName>
</protein>
<keyword evidence="2" id="KW-1133">Transmembrane helix</keyword>
<name>A0A1I7RS28_BURXY</name>
<keyword evidence="2" id="KW-0472">Membrane</keyword>
<dbReference type="SMR" id="A0A1I7RS28"/>
<dbReference type="EMBL" id="CAJFCV020000005">
    <property type="protein sequence ID" value="CAG9123283.1"/>
    <property type="molecule type" value="Genomic_DNA"/>
</dbReference>
<organism evidence="4 6">
    <name type="scientific">Bursaphelenchus xylophilus</name>
    <name type="common">Pinewood nematode worm</name>
    <name type="synonym">Aphelenchoides xylophilus</name>
    <dbReference type="NCBI Taxonomy" id="6326"/>
    <lineage>
        <taxon>Eukaryota</taxon>
        <taxon>Metazoa</taxon>
        <taxon>Ecdysozoa</taxon>
        <taxon>Nematoda</taxon>
        <taxon>Chromadorea</taxon>
        <taxon>Rhabditida</taxon>
        <taxon>Tylenchina</taxon>
        <taxon>Tylenchomorpha</taxon>
        <taxon>Aphelenchoidea</taxon>
        <taxon>Aphelenchoididae</taxon>
        <taxon>Bursaphelenchus</taxon>
    </lineage>
</organism>
<evidence type="ECO:0000313" key="4">
    <source>
        <dbReference type="Proteomes" id="UP000095284"/>
    </source>
</evidence>